<dbReference type="GeneID" id="19243447"/>
<keyword evidence="3" id="KW-1185">Reference proteome</keyword>
<protein>
    <submittedName>
        <fullName evidence="2">Uncharacterized protein</fullName>
    </submittedName>
</protein>
<gene>
    <name evidence="2" type="ORF">EPUS_08599</name>
</gene>
<dbReference type="Proteomes" id="UP000019373">
    <property type="component" value="Unassembled WGS sequence"/>
</dbReference>
<organism evidence="2 3">
    <name type="scientific">Endocarpon pusillum (strain Z07020 / HMAS-L-300199)</name>
    <name type="common">Lichen-forming fungus</name>
    <dbReference type="NCBI Taxonomy" id="1263415"/>
    <lineage>
        <taxon>Eukaryota</taxon>
        <taxon>Fungi</taxon>
        <taxon>Dikarya</taxon>
        <taxon>Ascomycota</taxon>
        <taxon>Pezizomycotina</taxon>
        <taxon>Eurotiomycetes</taxon>
        <taxon>Chaetothyriomycetidae</taxon>
        <taxon>Verrucariales</taxon>
        <taxon>Verrucariaceae</taxon>
        <taxon>Endocarpon</taxon>
    </lineage>
</organism>
<proteinExistence type="predicted"/>
<reference evidence="3" key="1">
    <citation type="journal article" date="2014" name="BMC Genomics">
        <title>Genome characteristics reveal the impact of lichenization on lichen-forming fungus Endocarpon pusillum Hedwig (Verrucariales, Ascomycota).</title>
        <authorList>
            <person name="Wang Y.-Y."/>
            <person name="Liu B."/>
            <person name="Zhang X.-Y."/>
            <person name="Zhou Q.-M."/>
            <person name="Zhang T."/>
            <person name="Li H."/>
            <person name="Yu Y.-F."/>
            <person name="Zhang X.-L."/>
            <person name="Hao X.-Y."/>
            <person name="Wang M."/>
            <person name="Wang L."/>
            <person name="Wei J.-C."/>
        </authorList>
    </citation>
    <scope>NUCLEOTIDE SEQUENCE [LARGE SCALE GENOMIC DNA]</scope>
    <source>
        <strain evidence="3">Z07020 / HMAS-L-300199</strain>
    </source>
</reference>
<name>U1G010_ENDPU</name>
<dbReference type="eggNOG" id="ENOG502R8T5">
    <property type="taxonomic scope" value="Eukaryota"/>
</dbReference>
<feature type="compositionally biased region" description="Low complexity" evidence="1">
    <location>
        <begin position="52"/>
        <end position="66"/>
    </location>
</feature>
<dbReference type="OrthoDB" id="4232400at2759"/>
<dbReference type="AlphaFoldDB" id="U1G010"/>
<dbReference type="RefSeq" id="XP_007803831.1">
    <property type="nucleotide sequence ID" value="XM_007805640.1"/>
</dbReference>
<accession>U1G010</accession>
<sequence length="74" mass="8266">MAPGYTAEEKKWLKDNWGNEFHFLISYGLRIYNDEDREEGKLILRAIMEAEASASSTSQAGAQAAEKPNKSIST</sequence>
<evidence type="ECO:0000313" key="3">
    <source>
        <dbReference type="Proteomes" id="UP000019373"/>
    </source>
</evidence>
<dbReference type="EMBL" id="KE721310">
    <property type="protein sequence ID" value="ERF70537.1"/>
    <property type="molecule type" value="Genomic_DNA"/>
</dbReference>
<dbReference type="HOGENOM" id="CLU_2687828_0_0_1"/>
<evidence type="ECO:0000256" key="1">
    <source>
        <dbReference type="SAM" id="MobiDB-lite"/>
    </source>
</evidence>
<feature type="region of interest" description="Disordered" evidence="1">
    <location>
        <begin position="52"/>
        <end position="74"/>
    </location>
</feature>
<evidence type="ECO:0000313" key="2">
    <source>
        <dbReference type="EMBL" id="ERF70537.1"/>
    </source>
</evidence>